<dbReference type="InterPro" id="IPR029063">
    <property type="entry name" value="SAM-dependent_MTases_sf"/>
</dbReference>
<dbReference type="GO" id="GO:0032259">
    <property type="term" value="P:methylation"/>
    <property type="evidence" value="ECO:0007669"/>
    <property type="project" value="UniProtKB-KW"/>
</dbReference>
<organism evidence="4 5">
    <name type="scientific">Candidatus Vampirococcus lugosii</name>
    <dbReference type="NCBI Taxonomy" id="2789015"/>
    <lineage>
        <taxon>Bacteria</taxon>
        <taxon>Candidatus Absconditibacteriota</taxon>
        <taxon>Vampirococcus</taxon>
    </lineage>
</organism>
<dbReference type="Pfam" id="PF06325">
    <property type="entry name" value="PrmA"/>
    <property type="match status" value="1"/>
</dbReference>
<evidence type="ECO:0000313" key="4">
    <source>
        <dbReference type="EMBL" id="MBS8121927.1"/>
    </source>
</evidence>
<dbReference type="Gene3D" id="3.40.50.150">
    <property type="entry name" value="Vaccinia Virus protein VP39"/>
    <property type="match status" value="1"/>
</dbReference>
<dbReference type="PANTHER" id="PTHR18895:SF74">
    <property type="entry name" value="MTRF1L RELEASE FACTOR GLUTAMINE METHYLTRANSFERASE"/>
    <property type="match status" value="1"/>
</dbReference>
<dbReference type="SUPFAM" id="SSF53335">
    <property type="entry name" value="S-adenosyl-L-methionine-dependent methyltransferases"/>
    <property type="match status" value="1"/>
</dbReference>
<evidence type="ECO:0000256" key="3">
    <source>
        <dbReference type="ARBA" id="ARBA00022691"/>
    </source>
</evidence>
<dbReference type="PANTHER" id="PTHR18895">
    <property type="entry name" value="HEMK METHYLTRANSFERASE"/>
    <property type="match status" value="1"/>
</dbReference>
<protein>
    <submittedName>
        <fullName evidence="4">SAM-dependent methyltransferase</fullName>
    </submittedName>
</protein>
<comment type="caution">
    <text evidence="4">The sequence shown here is derived from an EMBL/GenBank/DDBJ whole genome shotgun (WGS) entry which is preliminary data.</text>
</comment>
<sequence length="284" mass="33658">MKIIDLISNPEYKYKKVISSLICHNLNINKEDLFKKYENEIEKKVYEKIDQQYKDYQNNNKPLEYILGYVEFLGVKFYVNENTLIPRPETEYMIQSINEYIQSNNKKFNIIDIGTGSGVLGISTIYHNIQNIQQAIFTDISEKALEVAQINKNILIKNENVKICKSNLLEKFIENIENYKNNENIIIGNLPYIPDNTFDNDVEDNVKLWEPRIAFVGGNDGLNLYREMFEQIIKLDLDKFEFTMFLEMMTNQIEILKNEYGKYFDFEVMKTFHFNIKILKLKLL</sequence>
<dbReference type="GO" id="GO:0008168">
    <property type="term" value="F:methyltransferase activity"/>
    <property type="evidence" value="ECO:0007669"/>
    <property type="project" value="UniProtKB-KW"/>
</dbReference>
<dbReference type="InterPro" id="IPR004556">
    <property type="entry name" value="HemK-like"/>
</dbReference>
<dbReference type="InterPro" id="IPR050320">
    <property type="entry name" value="N5-glutamine_MTase"/>
</dbReference>
<keyword evidence="2" id="KW-0808">Transferase</keyword>
<reference evidence="4 5" key="1">
    <citation type="journal article" date="2021" name="Nat. Commun.">
        <title>Reductive evolution and unique predatory mode in the CPR bacterium Vampirococcus lugosii.</title>
        <authorList>
            <person name="Moreira D."/>
            <person name="Zivanovic Y."/>
            <person name="Lopez-Archilla A.I."/>
            <person name="Iniesto M."/>
            <person name="Lopez-Garcia P."/>
        </authorList>
    </citation>
    <scope>NUCLEOTIDE SEQUENCE [LARGE SCALE GENOMIC DNA]</scope>
    <source>
        <strain evidence="4">Chiprana</strain>
    </source>
</reference>
<dbReference type="CDD" id="cd02440">
    <property type="entry name" value="AdoMet_MTases"/>
    <property type="match status" value="1"/>
</dbReference>
<keyword evidence="3" id="KW-0949">S-adenosyl-L-methionine</keyword>
<dbReference type="NCBIfam" id="TIGR00536">
    <property type="entry name" value="hemK_fam"/>
    <property type="match status" value="1"/>
</dbReference>
<dbReference type="EMBL" id="JAEDAM010000023">
    <property type="protein sequence ID" value="MBS8121927.1"/>
    <property type="molecule type" value="Genomic_DNA"/>
</dbReference>
<keyword evidence="1 4" id="KW-0489">Methyltransferase</keyword>
<evidence type="ECO:0000313" key="5">
    <source>
        <dbReference type="Proteomes" id="UP000680365"/>
    </source>
</evidence>
<keyword evidence="5" id="KW-1185">Reference proteome</keyword>
<dbReference type="Gene3D" id="1.10.8.10">
    <property type="entry name" value="DNA helicase RuvA subunit, C-terminal domain"/>
    <property type="match status" value="1"/>
</dbReference>
<evidence type="ECO:0000256" key="1">
    <source>
        <dbReference type="ARBA" id="ARBA00022603"/>
    </source>
</evidence>
<evidence type="ECO:0000256" key="2">
    <source>
        <dbReference type="ARBA" id="ARBA00022679"/>
    </source>
</evidence>
<proteinExistence type="predicted"/>
<gene>
    <name evidence="4" type="ORF">VAMP_41n15</name>
</gene>
<name>A0ABS5QL78_9BACT</name>
<dbReference type="Proteomes" id="UP000680365">
    <property type="component" value="Unassembled WGS sequence"/>
</dbReference>
<dbReference type="RefSeq" id="WP_213348907.1">
    <property type="nucleotide sequence ID" value="NZ_JAEDAM010000023.1"/>
</dbReference>
<accession>A0ABS5QL78</accession>